<comment type="caution">
    <text evidence="9">Lacks conserved residue(s) required for the propagation of feature annotation.</text>
</comment>
<evidence type="ECO:0000256" key="9">
    <source>
        <dbReference type="RuleBase" id="RU364070"/>
    </source>
</evidence>
<evidence type="ECO:0000256" key="5">
    <source>
        <dbReference type="ARBA" id="ARBA00022519"/>
    </source>
</evidence>
<evidence type="ECO:0000256" key="3">
    <source>
        <dbReference type="ARBA" id="ARBA00022448"/>
    </source>
</evidence>
<feature type="transmembrane region" description="Helical" evidence="9">
    <location>
        <begin position="372"/>
        <end position="396"/>
    </location>
</feature>
<keyword evidence="4" id="KW-1003">Cell membrane</keyword>
<feature type="transmembrane region" description="Helical" evidence="9">
    <location>
        <begin position="346"/>
        <end position="365"/>
    </location>
</feature>
<feature type="transmembrane region" description="Helical" evidence="9">
    <location>
        <begin position="969"/>
        <end position="988"/>
    </location>
</feature>
<accession>A0ABX2EFQ2</accession>
<dbReference type="PRINTS" id="PR00702">
    <property type="entry name" value="ACRIFLAVINRP"/>
</dbReference>
<comment type="caution">
    <text evidence="11">The sequence shown here is derived from an EMBL/GenBank/DDBJ whole genome shotgun (WGS) entry which is preliminary data.</text>
</comment>
<proteinExistence type="inferred from homology"/>
<dbReference type="Proteomes" id="UP000737171">
    <property type="component" value="Unassembled WGS sequence"/>
</dbReference>
<evidence type="ECO:0000256" key="2">
    <source>
        <dbReference type="ARBA" id="ARBA00010942"/>
    </source>
</evidence>
<evidence type="ECO:0000256" key="4">
    <source>
        <dbReference type="ARBA" id="ARBA00022475"/>
    </source>
</evidence>
<sequence>MFSRFFIDRPIFAAVLSIFIMIAGLSAMRVLPIAQYPEIAPPVVSVVAVYPGASAEVIEQTVAAPLENAINGVEHMIYMGSTSTSNGVVTIQVTFDIGTDVDQAAQLVNNRVKQAEAKLPQEVRRQGVVVEKGSSAFLQVLAFYSPDGSKSDLDISNYVTLNVLDQLKRVPGTTNVQIFGAKDYAMRVWVKPDRLAQLKLTTGDIARAITEQNAQFAAGKVGQAPTGGAQEMVYTITTQGRLSDVRQFEEIIVRSGDNNGHGSGIVRLKDVARIELGSKDYDFIGRINGKAATLVGIFLQPGANALNVAKEVETTVADLAKRYPPGLTNSIPYDTTRFVKVSIKEVVITLLEAMVLVIGVVYLFLQNWRATLIPVVAVPVSLIGTFAGLLLLGYSINTLTLFGMVLAIGIVVDDAIVVLENIERHMHEEGMAAREAAIKAMREVSGPVIAIVLVLCAVFVPIAFLGGLTGELYRQFAVTIAIAVVISGIVALTLTPSLCVLILKKAHRGPGRFFTWFNEWFHRITGRYVEGVGFMVRRAGIGLALFGAMVLLTAGLWRVTPGSLVPDEDQGFYISAVILPDGASLERTDKVVNEVIGIIKSNPNNQDVIAFTGFDFLGGGYRNNAATIFVTQTPWDERTVEVKDLVGELFGKTMHIKEALVLAFNPPPIFGLGTAGGFEFYIQNRGEGGAKRLAEVMQQFQGAVSKSPLLGQVQSLWRAQSPQLSVDVDRERAKALGVPVDEVFNTLSSTLGSYYVNDFNKYGRAWQVLMSAESGYRRQPDDIGRMWVRSSTGEMVPVSALASVRYSAGPETLDRFNNLPAVKLFGQGAPGVSSGQAIAEVERIAREVLPADFSFDWGGASYQEKKASGTSGLTLALGALMVFLILAAQYEKWSLPLSVLLAVPFGTFGALAAVWLRGFTNDVYFQIGLVTLIGLAAKNAILIVEFASQKVQEGLSPSAAALEGARLRFRPIIMTSLAFILGVLPLAFSSGAGSAARRSVGTGVMGGMVAATFLAIFFVPMFFKIVTARKLREARSTAELKAEAERALQAGHGSVHHASHHPSPPASGSFGAAGGTQGEPA</sequence>
<feature type="transmembrane region" description="Helical" evidence="9">
    <location>
        <begin position="897"/>
        <end position="917"/>
    </location>
</feature>
<dbReference type="NCBIfam" id="TIGR00915">
    <property type="entry name" value="2A0602"/>
    <property type="match status" value="1"/>
</dbReference>
<evidence type="ECO:0000256" key="10">
    <source>
        <dbReference type="SAM" id="MobiDB-lite"/>
    </source>
</evidence>
<evidence type="ECO:0000313" key="11">
    <source>
        <dbReference type="EMBL" id="NRF67416.1"/>
    </source>
</evidence>
<dbReference type="SUPFAM" id="SSF82693">
    <property type="entry name" value="Multidrug efflux transporter AcrB pore domain, PN1, PN2, PC1 and PC2 subdomains"/>
    <property type="match status" value="4"/>
</dbReference>
<protein>
    <recommendedName>
        <fullName evidence="9">Efflux pump membrane transporter</fullName>
    </recommendedName>
</protein>
<name>A0ABX2EFQ2_9BURK</name>
<keyword evidence="5 9" id="KW-0997">Cell inner membrane</keyword>
<dbReference type="Gene3D" id="3.30.2090.10">
    <property type="entry name" value="Multidrug efflux transporter AcrB TolC docking domain, DN and DC subdomains"/>
    <property type="match status" value="2"/>
</dbReference>
<comment type="similarity">
    <text evidence="2 9">Belongs to the resistance-nodulation-cell division (RND) (TC 2.A.6) family.</text>
</comment>
<feature type="transmembrane region" description="Helical" evidence="9">
    <location>
        <begin position="1000"/>
        <end position="1023"/>
    </location>
</feature>
<dbReference type="SUPFAM" id="SSF82714">
    <property type="entry name" value="Multidrug efflux transporter AcrB TolC docking domain, DN and DC subdomains"/>
    <property type="match status" value="2"/>
</dbReference>
<feature type="region of interest" description="Disordered" evidence="10">
    <location>
        <begin position="1049"/>
        <end position="1081"/>
    </location>
</feature>
<feature type="compositionally biased region" description="Gly residues" evidence="10">
    <location>
        <begin position="1071"/>
        <end position="1081"/>
    </location>
</feature>
<keyword evidence="7 9" id="KW-1133">Transmembrane helix</keyword>
<feature type="transmembrane region" description="Helical" evidence="9">
    <location>
        <begin position="444"/>
        <end position="464"/>
    </location>
</feature>
<organism evidence="11 12">
    <name type="scientific">Pseudaquabacterium terrae</name>
    <dbReference type="NCBI Taxonomy" id="2732868"/>
    <lineage>
        <taxon>Bacteria</taxon>
        <taxon>Pseudomonadati</taxon>
        <taxon>Pseudomonadota</taxon>
        <taxon>Betaproteobacteria</taxon>
        <taxon>Burkholderiales</taxon>
        <taxon>Sphaerotilaceae</taxon>
        <taxon>Pseudaquabacterium</taxon>
    </lineage>
</organism>
<feature type="transmembrane region" description="Helical" evidence="9">
    <location>
        <begin position="476"/>
        <end position="503"/>
    </location>
</feature>
<dbReference type="PANTHER" id="PTHR32063">
    <property type="match status" value="1"/>
</dbReference>
<keyword evidence="6 9" id="KW-0812">Transmembrane</keyword>
<dbReference type="EMBL" id="JABRWJ010000003">
    <property type="protein sequence ID" value="NRF67416.1"/>
    <property type="molecule type" value="Genomic_DNA"/>
</dbReference>
<evidence type="ECO:0000256" key="1">
    <source>
        <dbReference type="ARBA" id="ARBA00004429"/>
    </source>
</evidence>
<feature type="transmembrane region" description="Helical" evidence="9">
    <location>
        <begin position="923"/>
        <end position="948"/>
    </location>
</feature>
<feature type="transmembrane region" description="Helical" evidence="9">
    <location>
        <begin position="872"/>
        <end position="890"/>
    </location>
</feature>
<dbReference type="Pfam" id="PF00873">
    <property type="entry name" value="ACR_tran"/>
    <property type="match status" value="1"/>
</dbReference>
<feature type="transmembrane region" description="Helical" evidence="9">
    <location>
        <begin position="402"/>
        <end position="423"/>
    </location>
</feature>
<dbReference type="Gene3D" id="1.20.1640.10">
    <property type="entry name" value="Multidrug efflux transporter AcrB transmembrane domain"/>
    <property type="match status" value="2"/>
</dbReference>
<dbReference type="Gene3D" id="3.30.70.1440">
    <property type="entry name" value="Multidrug efflux transporter AcrB pore domain"/>
    <property type="match status" value="1"/>
</dbReference>
<keyword evidence="12" id="KW-1185">Reference proteome</keyword>
<dbReference type="InterPro" id="IPR004764">
    <property type="entry name" value="MdtF-like"/>
</dbReference>
<evidence type="ECO:0000256" key="7">
    <source>
        <dbReference type="ARBA" id="ARBA00022989"/>
    </source>
</evidence>
<comment type="subcellular location">
    <subcellularLocation>
        <location evidence="1 9">Cell inner membrane</location>
        <topology evidence="1 9">Multi-pass membrane protein</topology>
    </subcellularLocation>
</comment>
<dbReference type="RefSeq" id="WP_173122531.1">
    <property type="nucleotide sequence ID" value="NZ_JABRWJ010000003.1"/>
</dbReference>
<evidence type="ECO:0000256" key="6">
    <source>
        <dbReference type="ARBA" id="ARBA00022692"/>
    </source>
</evidence>
<reference evidence="11 12" key="1">
    <citation type="submission" date="2020-05" db="EMBL/GenBank/DDBJ databases">
        <title>Aquincola sp. isolate from soil.</title>
        <authorList>
            <person name="Han J."/>
            <person name="Kim D.-U."/>
        </authorList>
    </citation>
    <scope>NUCLEOTIDE SEQUENCE [LARGE SCALE GENOMIC DNA]</scope>
    <source>
        <strain evidence="11 12">S2</strain>
    </source>
</reference>
<evidence type="ECO:0000256" key="8">
    <source>
        <dbReference type="ARBA" id="ARBA00023136"/>
    </source>
</evidence>
<dbReference type="InterPro" id="IPR001036">
    <property type="entry name" value="Acrflvin-R"/>
</dbReference>
<gene>
    <name evidence="11" type="ORF">HLB44_10510</name>
</gene>
<evidence type="ECO:0000313" key="12">
    <source>
        <dbReference type="Proteomes" id="UP000737171"/>
    </source>
</evidence>
<keyword evidence="8 9" id="KW-0472">Membrane</keyword>
<dbReference type="Gene3D" id="3.30.70.1320">
    <property type="entry name" value="Multidrug efflux transporter AcrB pore domain like"/>
    <property type="match status" value="1"/>
</dbReference>
<feature type="transmembrane region" description="Helical" evidence="9">
    <location>
        <begin position="539"/>
        <end position="557"/>
    </location>
</feature>
<dbReference type="PANTHER" id="PTHR32063:SF13">
    <property type="entry name" value="MULTIDRUG EFFLUX PUMP SUBUNIT ACRB-RELATED"/>
    <property type="match status" value="1"/>
</dbReference>
<dbReference type="Gene3D" id="3.30.70.1430">
    <property type="entry name" value="Multidrug efflux transporter AcrB pore domain"/>
    <property type="match status" value="2"/>
</dbReference>
<keyword evidence="3 9" id="KW-0813">Transport</keyword>
<dbReference type="InterPro" id="IPR027463">
    <property type="entry name" value="AcrB_DN_DC_subdom"/>
</dbReference>
<dbReference type="NCBIfam" id="NF000282">
    <property type="entry name" value="RND_permease_1"/>
    <property type="match status" value="1"/>
</dbReference>
<dbReference type="SUPFAM" id="SSF82866">
    <property type="entry name" value="Multidrug efflux transporter AcrB transmembrane domain"/>
    <property type="match status" value="2"/>
</dbReference>